<dbReference type="CDD" id="cd01301">
    <property type="entry name" value="rDP_like"/>
    <property type="match status" value="1"/>
</dbReference>
<evidence type="ECO:0000313" key="1">
    <source>
        <dbReference type="EMBL" id="SFJ32139.1"/>
    </source>
</evidence>
<dbReference type="EMBL" id="FOSD01000001">
    <property type="protein sequence ID" value="SFJ32139.1"/>
    <property type="molecule type" value="Genomic_DNA"/>
</dbReference>
<dbReference type="PROSITE" id="PS00869">
    <property type="entry name" value="RENAL_DIPEPTIDASE_1"/>
    <property type="match status" value="1"/>
</dbReference>
<dbReference type="InterPro" id="IPR008257">
    <property type="entry name" value="Pept_M19"/>
</dbReference>
<reference evidence="1 2" key="1">
    <citation type="submission" date="2016-10" db="EMBL/GenBank/DDBJ databases">
        <authorList>
            <person name="Varghese N."/>
            <person name="Submissions S."/>
        </authorList>
    </citation>
    <scope>NUCLEOTIDE SEQUENCE [LARGE SCALE GENOMIC DNA]</scope>
    <source>
        <strain evidence="1 2">YR512</strain>
    </source>
</reference>
<dbReference type="PANTHER" id="PTHR10443">
    <property type="entry name" value="MICROSOMAL DIPEPTIDASE"/>
    <property type="match status" value="1"/>
</dbReference>
<dbReference type="Pfam" id="PF01244">
    <property type="entry name" value="Peptidase_M19"/>
    <property type="match status" value="1"/>
</dbReference>
<dbReference type="InterPro" id="IPR032466">
    <property type="entry name" value="Metal_Hydrolase"/>
</dbReference>
<evidence type="ECO:0000313" key="2">
    <source>
        <dbReference type="Proteomes" id="UP000198841"/>
    </source>
</evidence>
<gene>
    <name evidence="1" type="ORF">SAMN05518863_101105</name>
</gene>
<dbReference type="PROSITE" id="PS51365">
    <property type="entry name" value="RENAL_DIPEPTIDASE_2"/>
    <property type="match status" value="1"/>
</dbReference>
<comment type="caution">
    <text evidence="1">The sequence shown here is derived from an EMBL/GenBank/DDBJ whole genome shotgun (WGS) entry which is preliminary data.</text>
</comment>
<dbReference type="SUPFAM" id="SSF51556">
    <property type="entry name" value="Metallo-dependent hydrolases"/>
    <property type="match status" value="1"/>
</dbReference>
<protein>
    <submittedName>
        <fullName evidence="1">Membrane dipeptidase</fullName>
    </submittedName>
</protein>
<keyword evidence="2" id="KW-1185">Reference proteome</keyword>
<proteinExistence type="predicted"/>
<organism evidence="1 2">
    <name type="scientific">Candidatus Pantoea symbiotica</name>
    <dbReference type="NCBI Taxonomy" id="1884370"/>
    <lineage>
        <taxon>Bacteria</taxon>
        <taxon>Pseudomonadati</taxon>
        <taxon>Pseudomonadota</taxon>
        <taxon>Gammaproteobacteria</taxon>
        <taxon>Enterobacterales</taxon>
        <taxon>Erwiniaceae</taxon>
        <taxon>Pantoea</taxon>
    </lineage>
</organism>
<dbReference type="InterPro" id="IPR000180">
    <property type="entry name" value="Dipep_AS"/>
</dbReference>
<sequence>MAACCFVKDLPMLLKTFDGHNDLLLNLWLHHRDDPAQAFFHGIEKGHLDFPRMQQGGFAGGLFAMFVPPQRYVKEVAPQRAEENLEPLDILWQQLDILKTLAAQSDGRARLCLRASDIAACRADGVLALVAHIEGADGFDGDGAALDAFYKAGVRSIGPFWNLPNRFGEGVSGSFPNSPDSGPGLTAQGEQLIAAANRHRMLIDMSHMNEKAFWDTARLSTAPLVATHSNAHALCAQPRNLTDDQLRAIRDSGGVVGVNFGNAFLRSDGKRDSDTALIEIVKHVEYLIAIMGRDHVALGSDFDGISVPDALKDVSGLPHLYALLRSFDYDQTALEQLAWGNWQRVLQQIWQD</sequence>
<name>A0A1I3QF18_9GAMM</name>
<dbReference type="Gene3D" id="3.20.20.140">
    <property type="entry name" value="Metal-dependent hydrolases"/>
    <property type="match status" value="1"/>
</dbReference>
<accession>A0A1I3QF18</accession>
<dbReference type="PANTHER" id="PTHR10443:SF12">
    <property type="entry name" value="DIPEPTIDASE"/>
    <property type="match status" value="1"/>
</dbReference>
<dbReference type="Proteomes" id="UP000198841">
    <property type="component" value="Unassembled WGS sequence"/>
</dbReference>